<dbReference type="InterPro" id="IPR036388">
    <property type="entry name" value="WH-like_DNA-bd_sf"/>
</dbReference>
<evidence type="ECO:0000313" key="9">
    <source>
        <dbReference type="EMBL" id="EFG79753.1"/>
    </source>
</evidence>
<dbReference type="FunFam" id="1.10.10.10:FF:000001">
    <property type="entry name" value="LysR family transcriptional regulator"/>
    <property type="match status" value="1"/>
</dbReference>
<comment type="function">
    <text evidence="7">Required for the induction the katG gene for catalase. Involved in the response to hydrogen peroxide.</text>
</comment>
<dbReference type="RefSeq" id="WP_007171757.1">
    <property type="nucleotide sequence ID" value="NZ_GG770559.1"/>
</dbReference>
<dbReference type="InterPro" id="IPR000847">
    <property type="entry name" value="LysR_HTH_N"/>
</dbReference>
<proteinExistence type="inferred from homology"/>
<evidence type="ECO:0000259" key="8">
    <source>
        <dbReference type="PROSITE" id="PS50931"/>
    </source>
</evidence>
<evidence type="ECO:0000313" key="10">
    <source>
        <dbReference type="Proteomes" id="UP000003653"/>
    </source>
</evidence>
<evidence type="ECO:0000256" key="5">
    <source>
        <dbReference type="ARBA" id="ARBA00023163"/>
    </source>
</evidence>
<dbReference type="Proteomes" id="UP000003653">
    <property type="component" value="Unassembled WGS sequence"/>
</dbReference>
<evidence type="ECO:0000256" key="2">
    <source>
        <dbReference type="ARBA" id="ARBA00023015"/>
    </source>
</evidence>
<keyword evidence="4" id="KW-0010">Activator</keyword>
<dbReference type="EMBL" id="ADNV01000053">
    <property type="protein sequence ID" value="EFG79753.1"/>
    <property type="molecule type" value="Genomic_DNA"/>
</dbReference>
<accession>D5P2E1</accession>
<gene>
    <name evidence="9" type="ORF">HMPREF0591_0335</name>
</gene>
<name>D5P2E1_9MYCO</name>
<keyword evidence="3" id="KW-0238">DNA-binding</keyword>
<organism evidence="9 10">
    <name type="scientific">Mycobacterium parascrofulaceum ATCC BAA-614</name>
    <dbReference type="NCBI Taxonomy" id="525368"/>
    <lineage>
        <taxon>Bacteria</taxon>
        <taxon>Bacillati</taxon>
        <taxon>Actinomycetota</taxon>
        <taxon>Actinomycetes</taxon>
        <taxon>Mycobacteriales</taxon>
        <taxon>Mycobacteriaceae</taxon>
        <taxon>Mycobacterium</taxon>
        <taxon>Mycobacterium simiae complex</taxon>
    </lineage>
</organism>
<evidence type="ECO:0000256" key="3">
    <source>
        <dbReference type="ARBA" id="ARBA00023125"/>
    </source>
</evidence>
<sequence>MSAGQRRRSIPDLRHLEYFVSVVDEGSFTKAAMKAYVAQSGVSAQIRRLERELGGGDLLDRTGTTVRPTAVGEAVLPYARAALAAVREAQLVIDEMVGLVRGRLVIGSIGSRRVNIAELLAGFHRTYPAVDITLTEADSLSLEERLLTGSMDAAIVSRGRDRPSGLAYQDLVDDEIAGAVCADDSLVGLANIDIDALRDRDIVTLQPGAGTRSRFEAACKKAGFTPRIRFEVSDPAVVAELAAHGLGLAILPASFATSVDALHCFTIGEPPLRAQVALAWRDAPGSPASRALLAYARSVYDQTLIFSLQP</sequence>
<evidence type="ECO:0000256" key="6">
    <source>
        <dbReference type="ARBA" id="ARBA00040885"/>
    </source>
</evidence>
<dbReference type="AlphaFoldDB" id="D5P2E1"/>
<dbReference type="GO" id="GO:0003677">
    <property type="term" value="F:DNA binding"/>
    <property type="evidence" value="ECO:0007669"/>
    <property type="project" value="UniProtKB-KW"/>
</dbReference>
<evidence type="ECO:0000256" key="1">
    <source>
        <dbReference type="ARBA" id="ARBA00009437"/>
    </source>
</evidence>
<keyword evidence="10" id="KW-1185">Reference proteome</keyword>
<keyword evidence="2" id="KW-0805">Transcription regulation</keyword>
<dbReference type="GO" id="GO:0032993">
    <property type="term" value="C:protein-DNA complex"/>
    <property type="evidence" value="ECO:0007669"/>
    <property type="project" value="TreeGrafter"/>
</dbReference>
<dbReference type="Pfam" id="PF03466">
    <property type="entry name" value="LysR_substrate"/>
    <property type="match status" value="1"/>
</dbReference>
<dbReference type="HOGENOM" id="CLU_039613_6_4_11"/>
<evidence type="ECO:0000256" key="7">
    <source>
        <dbReference type="ARBA" id="ARBA00056658"/>
    </source>
</evidence>
<dbReference type="GO" id="GO:0003700">
    <property type="term" value="F:DNA-binding transcription factor activity"/>
    <property type="evidence" value="ECO:0007669"/>
    <property type="project" value="InterPro"/>
</dbReference>
<dbReference type="SUPFAM" id="SSF53850">
    <property type="entry name" value="Periplasmic binding protein-like II"/>
    <property type="match status" value="1"/>
</dbReference>
<protein>
    <recommendedName>
        <fullName evidence="6">Probable hydrogen peroxide-inducible genes activator</fullName>
    </recommendedName>
</protein>
<dbReference type="InterPro" id="IPR036390">
    <property type="entry name" value="WH_DNA-bd_sf"/>
</dbReference>
<dbReference type="PANTHER" id="PTHR30346">
    <property type="entry name" value="TRANSCRIPTIONAL DUAL REGULATOR HCAR-RELATED"/>
    <property type="match status" value="1"/>
</dbReference>
<dbReference type="eggNOG" id="COG0583">
    <property type="taxonomic scope" value="Bacteria"/>
</dbReference>
<dbReference type="PANTHER" id="PTHR30346:SF28">
    <property type="entry name" value="HTH-TYPE TRANSCRIPTIONAL REGULATOR CYNR"/>
    <property type="match status" value="1"/>
</dbReference>
<dbReference type="SUPFAM" id="SSF46785">
    <property type="entry name" value="Winged helix' DNA-binding domain"/>
    <property type="match status" value="1"/>
</dbReference>
<dbReference type="InterPro" id="IPR005119">
    <property type="entry name" value="LysR_subst-bd"/>
</dbReference>
<dbReference type="Pfam" id="PF00126">
    <property type="entry name" value="HTH_1"/>
    <property type="match status" value="1"/>
</dbReference>
<comment type="caution">
    <text evidence="9">The sequence shown here is derived from an EMBL/GenBank/DDBJ whole genome shotgun (WGS) entry which is preliminary data.</text>
</comment>
<dbReference type="PROSITE" id="PS50931">
    <property type="entry name" value="HTH_LYSR"/>
    <property type="match status" value="1"/>
</dbReference>
<dbReference type="Gene3D" id="1.10.10.10">
    <property type="entry name" value="Winged helix-like DNA-binding domain superfamily/Winged helix DNA-binding domain"/>
    <property type="match status" value="1"/>
</dbReference>
<reference evidence="9 10" key="1">
    <citation type="submission" date="2010-04" db="EMBL/GenBank/DDBJ databases">
        <authorList>
            <person name="Muzny D."/>
            <person name="Qin X."/>
            <person name="Deng J."/>
            <person name="Jiang H."/>
            <person name="Liu Y."/>
            <person name="Qu J."/>
            <person name="Song X.-Z."/>
            <person name="Zhang L."/>
            <person name="Thornton R."/>
            <person name="Coyle M."/>
            <person name="Francisco L."/>
            <person name="Jackson L."/>
            <person name="Javaid M."/>
            <person name="Korchina V."/>
            <person name="Kovar C."/>
            <person name="Mata R."/>
            <person name="Mathew T."/>
            <person name="Ngo R."/>
            <person name="Nguyen L."/>
            <person name="Nguyen N."/>
            <person name="Okwuonu G."/>
            <person name="Ongeri F."/>
            <person name="Pham C."/>
            <person name="Simmons D."/>
            <person name="Wilczek-Boney K."/>
            <person name="Hale W."/>
            <person name="Jakkamsetti A."/>
            <person name="Pham P."/>
            <person name="Ruth R."/>
            <person name="San Lucas F."/>
            <person name="Warren J."/>
            <person name="Zhang J."/>
            <person name="Zhao Z."/>
            <person name="Zhou C."/>
            <person name="Zhu D."/>
            <person name="Lee S."/>
            <person name="Bess C."/>
            <person name="Blankenburg K."/>
            <person name="Forbes L."/>
            <person name="Fu Q."/>
            <person name="Gubbala S."/>
            <person name="Hirani K."/>
            <person name="Jayaseelan J.C."/>
            <person name="Lara F."/>
            <person name="Munidasa M."/>
            <person name="Palculict T."/>
            <person name="Patil S."/>
            <person name="Pu L.-L."/>
            <person name="Saada N."/>
            <person name="Tang L."/>
            <person name="Weissenberger G."/>
            <person name="Zhu Y."/>
            <person name="Hemphill L."/>
            <person name="Shang Y."/>
            <person name="Youmans B."/>
            <person name="Ayvaz T."/>
            <person name="Ross M."/>
            <person name="Santibanez J."/>
            <person name="Aqrawi P."/>
            <person name="Gross S."/>
            <person name="Joshi V."/>
            <person name="Fowler G."/>
            <person name="Nazareth L."/>
            <person name="Reid J."/>
            <person name="Worley K."/>
            <person name="Petrosino J."/>
            <person name="Highlander S."/>
            <person name="Gibbs R."/>
        </authorList>
    </citation>
    <scope>NUCLEOTIDE SEQUENCE [LARGE SCALE GENOMIC DNA]</scope>
    <source>
        <strain evidence="9 10">ATCC BAA-614</strain>
    </source>
</reference>
<feature type="domain" description="HTH lysR-type" evidence="8">
    <location>
        <begin position="11"/>
        <end position="69"/>
    </location>
</feature>
<comment type="similarity">
    <text evidence="1">Belongs to the LysR transcriptional regulatory family.</text>
</comment>
<evidence type="ECO:0000256" key="4">
    <source>
        <dbReference type="ARBA" id="ARBA00023159"/>
    </source>
</evidence>
<keyword evidence="5" id="KW-0804">Transcription</keyword>
<dbReference type="Gene3D" id="3.40.190.290">
    <property type="match status" value="1"/>
</dbReference>